<evidence type="ECO:0000256" key="3">
    <source>
        <dbReference type="ARBA" id="ARBA00023125"/>
    </source>
</evidence>
<comment type="similarity">
    <text evidence="1">Belongs to the LysR transcriptional regulatory family.</text>
</comment>
<keyword evidence="7" id="KW-1185">Reference proteome</keyword>
<reference evidence="6 7" key="1">
    <citation type="submission" date="2020-01" db="EMBL/GenBank/DDBJ databases">
        <title>Genomes of bacteria type strains.</title>
        <authorList>
            <person name="Chen J."/>
            <person name="Zhu S."/>
            <person name="Chen J."/>
        </authorList>
    </citation>
    <scope>NUCLEOTIDE SEQUENCE [LARGE SCALE GENOMIC DNA]</scope>
    <source>
        <strain evidence="6 7">KCTC 52919</strain>
    </source>
</reference>
<dbReference type="Gene3D" id="1.10.10.10">
    <property type="entry name" value="Winged helix-like DNA-binding domain superfamily/Winged helix DNA-binding domain"/>
    <property type="match status" value="1"/>
</dbReference>
<dbReference type="InterPro" id="IPR058163">
    <property type="entry name" value="LysR-type_TF_proteobact-type"/>
</dbReference>
<keyword evidence="2" id="KW-0805">Transcription regulation</keyword>
<protein>
    <submittedName>
        <fullName evidence="6">LysR family transcriptional regulator</fullName>
    </submittedName>
</protein>
<dbReference type="AlphaFoldDB" id="A0A6L9MMN3"/>
<dbReference type="InterPro" id="IPR005119">
    <property type="entry name" value="LysR_subst-bd"/>
</dbReference>
<dbReference type="Pfam" id="PF00126">
    <property type="entry name" value="HTH_1"/>
    <property type="match status" value="1"/>
</dbReference>
<dbReference type="EMBL" id="JAAAMJ010000029">
    <property type="protein sequence ID" value="NDV89149.1"/>
    <property type="molecule type" value="Genomic_DNA"/>
</dbReference>
<dbReference type="PANTHER" id="PTHR30537:SF71">
    <property type="entry name" value="TRANSCRIPTIONAL REGULATORY PROTEIN"/>
    <property type="match status" value="1"/>
</dbReference>
<keyword evidence="3" id="KW-0238">DNA-binding</keyword>
<dbReference type="SUPFAM" id="SSF53850">
    <property type="entry name" value="Periplasmic binding protein-like II"/>
    <property type="match status" value="1"/>
</dbReference>
<proteinExistence type="inferred from homology"/>
<evidence type="ECO:0000313" key="6">
    <source>
        <dbReference type="EMBL" id="NDV89149.1"/>
    </source>
</evidence>
<keyword evidence="4" id="KW-0804">Transcription</keyword>
<dbReference type="FunFam" id="1.10.10.10:FF:000001">
    <property type="entry name" value="LysR family transcriptional regulator"/>
    <property type="match status" value="1"/>
</dbReference>
<dbReference type="SUPFAM" id="SSF46785">
    <property type="entry name" value="Winged helix' DNA-binding domain"/>
    <property type="match status" value="1"/>
</dbReference>
<organism evidence="6 7">
    <name type="scientific">Aurantimonas aggregata</name>
    <dbReference type="NCBI Taxonomy" id="2047720"/>
    <lineage>
        <taxon>Bacteria</taxon>
        <taxon>Pseudomonadati</taxon>
        <taxon>Pseudomonadota</taxon>
        <taxon>Alphaproteobacteria</taxon>
        <taxon>Hyphomicrobiales</taxon>
        <taxon>Aurantimonadaceae</taxon>
        <taxon>Aurantimonas</taxon>
    </lineage>
</organism>
<dbReference type="RefSeq" id="WP_163046015.1">
    <property type="nucleotide sequence ID" value="NZ_JAAAMJ010000029.1"/>
</dbReference>
<dbReference type="InterPro" id="IPR036388">
    <property type="entry name" value="WH-like_DNA-bd_sf"/>
</dbReference>
<dbReference type="Pfam" id="PF03466">
    <property type="entry name" value="LysR_substrate"/>
    <property type="match status" value="1"/>
</dbReference>
<dbReference type="Proteomes" id="UP000476332">
    <property type="component" value="Unassembled WGS sequence"/>
</dbReference>
<feature type="domain" description="HTH lysR-type" evidence="5">
    <location>
        <begin position="7"/>
        <end position="64"/>
    </location>
</feature>
<dbReference type="PROSITE" id="PS50931">
    <property type="entry name" value="HTH_LYSR"/>
    <property type="match status" value="1"/>
</dbReference>
<evidence type="ECO:0000256" key="4">
    <source>
        <dbReference type="ARBA" id="ARBA00023163"/>
    </source>
</evidence>
<evidence type="ECO:0000256" key="1">
    <source>
        <dbReference type="ARBA" id="ARBA00009437"/>
    </source>
</evidence>
<dbReference type="InterPro" id="IPR000847">
    <property type="entry name" value="LysR_HTH_N"/>
</dbReference>
<dbReference type="Gene3D" id="3.40.190.290">
    <property type="match status" value="1"/>
</dbReference>
<comment type="caution">
    <text evidence="6">The sequence shown here is derived from an EMBL/GenBank/DDBJ whole genome shotgun (WGS) entry which is preliminary data.</text>
</comment>
<name>A0A6L9MMN3_9HYPH</name>
<dbReference type="GO" id="GO:0006351">
    <property type="term" value="P:DNA-templated transcription"/>
    <property type="evidence" value="ECO:0007669"/>
    <property type="project" value="TreeGrafter"/>
</dbReference>
<evidence type="ECO:0000259" key="5">
    <source>
        <dbReference type="PROSITE" id="PS50931"/>
    </source>
</evidence>
<gene>
    <name evidence="6" type="ORF">GTW51_20995</name>
</gene>
<dbReference type="GO" id="GO:0003700">
    <property type="term" value="F:DNA-binding transcription factor activity"/>
    <property type="evidence" value="ECO:0007669"/>
    <property type="project" value="InterPro"/>
</dbReference>
<evidence type="ECO:0000256" key="2">
    <source>
        <dbReference type="ARBA" id="ARBA00023015"/>
    </source>
</evidence>
<dbReference type="GO" id="GO:0043565">
    <property type="term" value="F:sequence-specific DNA binding"/>
    <property type="evidence" value="ECO:0007669"/>
    <property type="project" value="TreeGrafter"/>
</dbReference>
<dbReference type="InterPro" id="IPR036390">
    <property type="entry name" value="WH_DNA-bd_sf"/>
</dbReference>
<accession>A0A6L9MMN3</accession>
<evidence type="ECO:0000313" key="7">
    <source>
        <dbReference type="Proteomes" id="UP000476332"/>
    </source>
</evidence>
<dbReference type="PANTHER" id="PTHR30537">
    <property type="entry name" value="HTH-TYPE TRANSCRIPTIONAL REGULATOR"/>
    <property type="match status" value="1"/>
</dbReference>
<sequence length="302" mass="32791">MPRTEVNRFAEMEIFARVVEQGGFSAAARVSGVSASAVSKLVARLEARLGTRLVHRTTRRFQLTPEGQSFYERSVAILADLAEAERSAGAGEKPAGRVRINSSASYVSHILAPILPRFLERYPEIALDIVQTDLVVDLLADRTDIAIRAGPMPSSALMARKLGSTRMTIVAAPVWIERHGLPRTIADLDRQERLGFGYARAVKGWPLRTAEGEGLVLPTIGRVRMSDGEGIRRLALAGVGPARLAAFTIRDDIADSRLVPLLEDANPGDEEEFYAVFIGQSASLPARARALLDFLAEHGQVA</sequence>